<proteinExistence type="evidence at transcript level"/>
<dbReference type="AlphaFoldDB" id="A0A090XE27"/>
<sequence>VNCIKILGVLFSQDMSWNAHIDYVQAKLSKSVGLITKFKTVLPTHIKLTIYKSSVCSHLNYCNLIWGTTTKTNLTKLHLLQKKAVRAISSVPSLHPTESLFKALNVKTIQKIYAFKLLTTYRRAVQQNNVHYIHLANLKHRIILRDLRQNQPWVIRPSRTNYLDQTLHFNLSTILNTLYKKSINLEALLHKGLVNFIFSL</sequence>
<dbReference type="PANTHER" id="PTHR33332">
    <property type="entry name" value="REVERSE TRANSCRIPTASE DOMAIN-CONTAINING PROTEIN"/>
    <property type="match status" value="1"/>
</dbReference>
<reference evidence="1" key="1">
    <citation type="journal article" date="2015" name="PLoS Negl. Trop. Dis.">
        <title>Deep Sequencing Analysis of the Ixodes ricinus Haemocytome.</title>
        <authorList>
            <person name="Kotsyfakis M."/>
            <person name="Kopacek P."/>
            <person name="Franta Z."/>
            <person name="Pedra J.H."/>
            <person name="Ribeiro J.M."/>
        </authorList>
    </citation>
    <scope>NUCLEOTIDE SEQUENCE</scope>
</reference>
<name>A0A090XE27_IXORI</name>
<protein>
    <submittedName>
        <fullName evidence="1">Putative tick transposon</fullName>
    </submittedName>
</protein>
<evidence type="ECO:0000313" key="1">
    <source>
        <dbReference type="EMBL" id="JAC92138.1"/>
    </source>
</evidence>
<accession>A0A090XE27</accession>
<feature type="non-terminal residue" evidence="1">
    <location>
        <position position="1"/>
    </location>
</feature>
<dbReference type="EMBL" id="GBIH01002572">
    <property type="protein sequence ID" value="JAC92138.1"/>
    <property type="molecule type" value="mRNA"/>
</dbReference>
<organism evidence="1">
    <name type="scientific">Ixodes ricinus</name>
    <name type="common">Common tick</name>
    <name type="synonym">Acarus ricinus</name>
    <dbReference type="NCBI Taxonomy" id="34613"/>
    <lineage>
        <taxon>Eukaryota</taxon>
        <taxon>Metazoa</taxon>
        <taxon>Ecdysozoa</taxon>
        <taxon>Arthropoda</taxon>
        <taxon>Chelicerata</taxon>
        <taxon>Arachnida</taxon>
        <taxon>Acari</taxon>
        <taxon>Parasitiformes</taxon>
        <taxon>Ixodida</taxon>
        <taxon>Ixodoidea</taxon>
        <taxon>Ixodidae</taxon>
        <taxon>Ixodinae</taxon>
        <taxon>Ixodes</taxon>
    </lineage>
</organism>